<organism evidence="1 2">
    <name type="scientific">Vitrella brassicaformis (strain CCMP3155)</name>
    <dbReference type="NCBI Taxonomy" id="1169540"/>
    <lineage>
        <taxon>Eukaryota</taxon>
        <taxon>Sar</taxon>
        <taxon>Alveolata</taxon>
        <taxon>Colpodellida</taxon>
        <taxon>Vitrellaceae</taxon>
        <taxon>Vitrella</taxon>
    </lineage>
</organism>
<name>A0A0G4GC59_VITBC</name>
<evidence type="ECO:0000313" key="1">
    <source>
        <dbReference type="EMBL" id="CEM26749.1"/>
    </source>
</evidence>
<dbReference type="EMBL" id="CDMY01000624">
    <property type="protein sequence ID" value="CEM26749.1"/>
    <property type="molecule type" value="Genomic_DNA"/>
</dbReference>
<accession>A0A0G4GC59</accession>
<sequence>MHLAAKKGKTFDKVECFNEGNGQLLIADGRSESVDGRVRGRIDAIIISYGITKRVVKTTTVTWHQRETLGLIRGHRHENNHVNIQETACIKLNGEAQAHLTKIKGAYLALLNNSNLNAGPHRSLSPNAPSSRYTRRNVLLCRSSSPQPAHDMA</sequence>
<gene>
    <name evidence="1" type="ORF">Vbra_22125</name>
</gene>
<protein>
    <submittedName>
        <fullName evidence="1">Uncharacterized protein</fullName>
    </submittedName>
</protein>
<dbReference type="VEuPathDB" id="CryptoDB:Vbra_22125"/>
<reference evidence="1 2" key="1">
    <citation type="submission" date="2014-11" db="EMBL/GenBank/DDBJ databases">
        <authorList>
            <person name="Zhu J."/>
            <person name="Qi W."/>
            <person name="Song R."/>
        </authorList>
    </citation>
    <scope>NUCLEOTIDE SEQUENCE [LARGE SCALE GENOMIC DNA]</scope>
</reference>
<dbReference type="Proteomes" id="UP000041254">
    <property type="component" value="Unassembled WGS sequence"/>
</dbReference>
<evidence type="ECO:0000313" key="2">
    <source>
        <dbReference type="Proteomes" id="UP000041254"/>
    </source>
</evidence>
<proteinExistence type="predicted"/>
<keyword evidence="2" id="KW-1185">Reference proteome</keyword>
<dbReference type="AlphaFoldDB" id="A0A0G4GC59"/>
<dbReference type="InParanoid" id="A0A0G4GC59"/>